<reference evidence="4" key="1">
    <citation type="journal article" date="2014" name="Nat. Commun.">
        <title>The emerging biofuel crop Camelina sativa retains a highly undifferentiated hexaploid genome structure.</title>
        <authorList>
            <person name="Kagale S."/>
            <person name="Koh C."/>
            <person name="Nixon J."/>
            <person name="Bollina V."/>
            <person name="Clarke W.E."/>
            <person name="Tuteja R."/>
            <person name="Spillane C."/>
            <person name="Robinson S.J."/>
            <person name="Links M.G."/>
            <person name="Clarke C."/>
            <person name="Higgins E.E."/>
            <person name="Huebert T."/>
            <person name="Sharpe A.G."/>
            <person name="Parkin I.A."/>
        </authorList>
    </citation>
    <scope>NUCLEOTIDE SEQUENCE [LARGE SCALE GENOMIC DNA]</scope>
    <source>
        <strain evidence="4">cv. DH55</strain>
    </source>
</reference>
<dbReference type="Proteomes" id="UP000694864">
    <property type="component" value="Chromosome 11"/>
</dbReference>
<keyword evidence="4" id="KW-1185">Reference proteome</keyword>
<dbReference type="Gene3D" id="2.40.70.10">
    <property type="entry name" value="Acid Proteases"/>
    <property type="match status" value="1"/>
</dbReference>
<sequence length="222" mass="24196">MGCNDQALGHSYTGTGILGLGFGNFSIVEKLGSKFSFCIGRIREHGSTHNLILGDGANIQGNPTMISISRGHYMFQLESILVGEKITLDYPLQVYLDTGSTISHLSEGLYKDIVDKVKNIIGVEPLRGESLPQKSLLCYAIDASKIPEDIDIGFIFEGGAELSVDVRSLFILLKQGTLCLAIDENPEEDDEIIIGAAALQGYNIGYDIKAKMVYLQKQNCNM</sequence>
<dbReference type="PANTHER" id="PTHR47967">
    <property type="entry name" value="OS07G0603500 PROTEIN-RELATED"/>
    <property type="match status" value="1"/>
</dbReference>
<keyword evidence="2" id="KW-0378">Hydrolase</keyword>
<dbReference type="InterPro" id="IPR033121">
    <property type="entry name" value="PEPTIDASE_A1"/>
</dbReference>
<proteinExistence type="predicted"/>
<dbReference type="PANTHER" id="PTHR47967:SF13">
    <property type="entry name" value="ASPARTYL PROTEASE UND-RELATED"/>
    <property type="match status" value="1"/>
</dbReference>
<dbReference type="SUPFAM" id="SSF50630">
    <property type="entry name" value="Acid proteases"/>
    <property type="match status" value="1"/>
</dbReference>
<evidence type="ECO:0000256" key="2">
    <source>
        <dbReference type="ARBA" id="ARBA00022801"/>
    </source>
</evidence>
<dbReference type="InterPro" id="IPR051708">
    <property type="entry name" value="Plant_Aspart_Prot_A1"/>
</dbReference>
<keyword evidence="1" id="KW-0645">Protease</keyword>
<dbReference type="PROSITE" id="PS51767">
    <property type="entry name" value="PEPTIDASE_A1"/>
    <property type="match status" value="1"/>
</dbReference>
<protein>
    <submittedName>
        <fullName evidence="5">Aspartyl protease UND-like</fullName>
    </submittedName>
</protein>
<dbReference type="RefSeq" id="XP_010445076.1">
    <property type="nucleotide sequence ID" value="XM_010446774.1"/>
</dbReference>
<evidence type="ECO:0000313" key="4">
    <source>
        <dbReference type="Proteomes" id="UP000694864"/>
    </source>
</evidence>
<organism evidence="4 5">
    <name type="scientific">Camelina sativa</name>
    <name type="common">False flax</name>
    <name type="synonym">Myagrum sativum</name>
    <dbReference type="NCBI Taxonomy" id="90675"/>
    <lineage>
        <taxon>Eukaryota</taxon>
        <taxon>Viridiplantae</taxon>
        <taxon>Streptophyta</taxon>
        <taxon>Embryophyta</taxon>
        <taxon>Tracheophyta</taxon>
        <taxon>Spermatophyta</taxon>
        <taxon>Magnoliopsida</taxon>
        <taxon>eudicotyledons</taxon>
        <taxon>Gunneridae</taxon>
        <taxon>Pentapetalae</taxon>
        <taxon>rosids</taxon>
        <taxon>malvids</taxon>
        <taxon>Brassicales</taxon>
        <taxon>Brassicaceae</taxon>
        <taxon>Camelineae</taxon>
        <taxon>Camelina</taxon>
    </lineage>
</organism>
<dbReference type="InterPro" id="IPR032799">
    <property type="entry name" value="TAXi_C"/>
</dbReference>
<evidence type="ECO:0000313" key="5">
    <source>
        <dbReference type="RefSeq" id="XP_010445076.1"/>
    </source>
</evidence>
<evidence type="ECO:0000259" key="3">
    <source>
        <dbReference type="PROSITE" id="PS51767"/>
    </source>
</evidence>
<evidence type="ECO:0000256" key="1">
    <source>
        <dbReference type="ARBA" id="ARBA00022670"/>
    </source>
</evidence>
<dbReference type="Pfam" id="PF14541">
    <property type="entry name" value="TAXi_C"/>
    <property type="match status" value="1"/>
</dbReference>
<gene>
    <name evidence="5" type="primary">LOC104727691</name>
</gene>
<accession>A0ABM0URM5</accession>
<dbReference type="GeneID" id="104727691"/>
<feature type="domain" description="Peptidase A1" evidence="3">
    <location>
        <begin position="1"/>
        <end position="216"/>
    </location>
</feature>
<dbReference type="InterPro" id="IPR021109">
    <property type="entry name" value="Peptidase_aspartic_dom_sf"/>
</dbReference>
<reference evidence="5" key="2">
    <citation type="submission" date="2025-08" db="UniProtKB">
        <authorList>
            <consortium name="RefSeq"/>
        </authorList>
    </citation>
    <scope>IDENTIFICATION</scope>
    <source>
        <tissue evidence="5">Leaf</tissue>
    </source>
</reference>
<name>A0ABM0URM5_CAMSA</name>